<reference evidence="3" key="1">
    <citation type="submission" date="2020-01" db="EMBL/GenBank/DDBJ databases">
        <title>'Steroidobacter agaridevorans' sp. nov., agar-degrading bacteria isolated from rhizosphere soils.</title>
        <authorList>
            <person name="Ikenaga M."/>
            <person name="Kataoka M."/>
            <person name="Murouchi A."/>
            <person name="Katsuragi S."/>
            <person name="Sakai M."/>
        </authorList>
    </citation>
    <scope>NUCLEOTIDE SEQUENCE [LARGE SCALE GENOMIC DNA]</scope>
    <source>
        <strain evidence="3">YU21-B</strain>
    </source>
</reference>
<dbReference type="Proteomes" id="UP000445000">
    <property type="component" value="Unassembled WGS sequence"/>
</dbReference>
<proteinExistence type="predicted"/>
<dbReference type="AlphaFoldDB" id="A0A829YDD7"/>
<keyword evidence="3" id="KW-1185">Reference proteome</keyword>
<evidence type="ECO:0000259" key="1">
    <source>
        <dbReference type="Pfam" id="PF14346"/>
    </source>
</evidence>
<evidence type="ECO:0000313" key="3">
    <source>
        <dbReference type="Proteomes" id="UP000445000"/>
    </source>
</evidence>
<gene>
    <name evidence="2" type="ORF">GCM10011487_26720</name>
</gene>
<protein>
    <recommendedName>
        <fullName evidence="1">DUF4398 domain-containing protein</fullName>
    </recommendedName>
</protein>
<accession>A0A829YDD7</accession>
<name>A0A829YDD7_9GAMM</name>
<dbReference type="InterPro" id="IPR025511">
    <property type="entry name" value="DUF4398"/>
</dbReference>
<dbReference type="Pfam" id="PF14346">
    <property type="entry name" value="DUF4398"/>
    <property type="match status" value="1"/>
</dbReference>
<dbReference type="EMBL" id="BLJN01000002">
    <property type="protein sequence ID" value="GFE80672.1"/>
    <property type="molecule type" value="Genomic_DNA"/>
</dbReference>
<comment type="caution">
    <text evidence="2">The sequence shown here is derived from an EMBL/GenBank/DDBJ whole genome shotgun (WGS) entry which is preliminary data.</text>
</comment>
<sequence length="147" mass="15451">MRLSSAVLGNVRSRLIVATHVHRKSAALAIGVSLLATLGACTNTPTLTKERVAQSDASVQQAQQAVGQSEAGAIELQRARDKLSVAKAALAKDQPQEAERSAAQAHLYAELAIAKSQSASARKAADEVLASVEVLRTEAERTSPTQR</sequence>
<organism evidence="2 3">
    <name type="scientific">Steroidobacter agaridevorans</name>
    <dbReference type="NCBI Taxonomy" id="2695856"/>
    <lineage>
        <taxon>Bacteria</taxon>
        <taxon>Pseudomonadati</taxon>
        <taxon>Pseudomonadota</taxon>
        <taxon>Gammaproteobacteria</taxon>
        <taxon>Steroidobacterales</taxon>
        <taxon>Steroidobacteraceae</taxon>
        <taxon>Steroidobacter</taxon>
    </lineage>
</organism>
<dbReference type="Gene3D" id="1.20.1270.390">
    <property type="match status" value="1"/>
</dbReference>
<evidence type="ECO:0000313" key="2">
    <source>
        <dbReference type="EMBL" id="GFE80672.1"/>
    </source>
</evidence>
<feature type="domain" description="DUF4398" evidence="1">
    <location>
        <begin position="52"/>
        <end position="127"/>
    </location>
</feature>